<accession>A0A4Q0XIE5</accession>
<protein>
    <submittedName>
        <fullName evidence="2">Alpha/beta hydrolase</fullName>
    </submittedName>
</protein>
<dbReference type="EMBL" id="SDDZ01000002">
    <property type="protein sequence ID" value="RXJ51230.1"/>
    <property type="molecule type" value="Genomic_DNA"/>
</dbReference>
<name>A0A4Q0XIE5_9FLAO</name>
<reference evidence="2 3" key="1">
    <citation type="submission" date="2019-01" db="EMBL/GenBank/DDBJ databases">
        <title>Genome sequence of the Antarctic species Gelidibacter gilvus ACAM 158(T).</title>
        <authorList>
            <person name="Bowman J.P."/>
        </authorList>
    </citation>
    <scope>NUCLEOTIDE SEQUENCE [LARGE SCALE GENOMIC DNA]</scope>
    <source>
        <strain evidence="2 3">IC158</strain>
    </source>
</reference>
<evidence type="ECO:0000313" key="3">
    <source>
        <dbReference type="Proteomes" id="UP000289792"/>
    </source>
</evidence>
<dbReference type="GO" id="GO:0016787">
    <property type="term" value="F:hydrolase activity"/>
    <property type="evidence" value="ECO:0007669"/>
    <property type="project" value="UniProtKB-KW"/>
</dbReference>
<keyword evidence="2" id="KW-0378">Hydrolase</keyword>
<dbReference type="Proteomes" id="UP000289792">
    <property type="component" value="Unassembled WGS sequence"/>
</dbReference>
<dbReference type="AlphaFoldDB" id="A0A4Q0XIE5"/>
<dbReference type="PANTHER" id="PTHR46438">
    <property type="entry name" value="ALPHA/BETA-HYDROLASES SUPERFAMILY PROTEIN"/>
    <property type="match status" value="1"/>
</dbReference>
<sequence length="314" mass="34654">MKNLSFLFIFTLINASVFSQTTQKPMKELLSEYEFKTHSTTLDGLEISYIKEGAGEKTLLFVHGLSSNADAWSKNIADLKADYTCVAVDLPGYGKSSLPDAAYTPSYFAEVLSKFIGKLDLKNVILIGHSMGGQASVKLATEHPELIEKLILVAPAGLEQFSEANAAMMKGFLTPASVKNTTDAQIENNYALNFYVQPEEVSKMITDRKNITKASDFEAHCNAIVKSVSGMLDDRVCDDLKAIQQPTLVIFGDKDMLIPNRYFNPTLTTEAVGKIALENIPHATLEFIPDAGHFVQFEKPKEVNALIQQFVDKK</sequence>
<dbReference type="Gene3D" id="3.40.50.1820">
    <property type="entry name" value="alpha/beta hydrolase"/>
    <property type="match status" value="1"/>
</dbReference>
<dbReference type="PANTHER" id="PTHR46438:SF11">
    <property type="entry name" value="LIPASE-RELATED"/>
    <property type="match status" value="1"/>
</dbReference>
<comment type="caution">
    <text evidence="2">The sequence shown here is derived from an EMBL/GenBank/DDBJ whole genome shotgun (WGS) entry which is preliminary data.</text>
</comment>
<dbReference type="OrthoDB" id="9780932at2"/>
<keyword evidence="3" id="KW-1185">Reference proteome</keyword>
<organism evidence="2 3">
    <name type="scientific">Gelidibacter gilvus</name>
    <dbReference type="NCBI Taxonomy" id="59602"/>
    <lineage>
        <taxon>Bacteria</taxon>
        <taxon>Pseudomonadati</taxon>
        <taxon>Bacteroidota</taxon>
        <taxon>Flavobacteriia</taxon>
        <taxon>Flavobacteriales</taxon>
        <taxon>Flavobacteriaceae</taxon>
        <taxon>Gelidibacter</taxon>
    </lineage>
</organism>
<dbReference type="PRINTS" id="PR00111">
    <property type="entry name" value="ABHYDROLASE"/>
</dbReference>
<proteinExistence type="predicted"/>
<gene>
    <name evidence="2" type="ORF">ESZ48_04980</name>
</gene>
<dbReference type="SUPFAM" id="SSF53474">
    <property type="entry name" value="alpha/beta-Hydrolases"/>
    <property type="match status" value="1"/>
</dbReference>
<dbReference type="Pfam" id="PF00561">
    <property type="entry name" value="Abhydrolase_1"/>
    <property type="match status" value="1"/>
</dbReference>
<dbReference type="InterPro" id="IPR000073">
    <property type="entry name" value="AB_hydrolase_1"/>
</dbReference>
<evidence type="ECO:0000313" key="2">
    <source>
        <dbReference type="EMBL" id="RXJ51230.1"/>
    </source>
</evidence>
<dbReference type="InterPro" id="IPR029058">
    <property type="entry name" value="AB_hydrolase_fold"/>
</dbReference>
<feature type="domain" description="AB hydrolase-1" evidence="1">
    <location>
        <begin position="58"/>
        <end position="300"/>
    </location>
</feature>
<evidence type="ECO:0000259" key="1">
    <source>
        <dbReference type="Pfam" id="PF00561"/>
    </source>
</evidence>